<keyword evidence="1" id="KW-0001">2Fe-2S</keyword>
<keyword evidence="2" id="KW-0479">Metal-binding</keyword>
<evidence type="ECO:0000259" key="5">
    <source>
        <dbReference type="PROSITE" id="PS51296"/>
    </source>
</evidence>
<dbReference type="CDD" id="cd03467">
    <property type="entry name" value="Rieske"/>
    <property type="match status" value="1"/>
</dbReference>
<keyword evidence="4" id="KW-0411">Iron-sulfur</keyword>
<evidence type="ECO:0000313" key="7">
    <source>
        <dbReference type="Proteomes" id="UP000609651"/>
    </source>
</evidence>
<dbReference type="Pfam" id="PF00355">
    <property type="entry name" value="Rieske"/>
    <property type="match status" value="1"/>
</dbReference>
<keyword evidence="3" id="KW-0408">Iron</keyword>
<accession>A0ABX1VC48</accession>
<evidence type="ECO:0000256" key="1">
    <source>
        <dbReference type="ARBA" id="ARBA00022714"/>
    </source>
</evidence>
<dbReference type="InterPro" id="IPR017941">
    <property type="entry name" value="Rieske_2Fe-2S"/>
</dbReference>
<dbReference type="PROSITE" id="PS51296">
    <property type="entry name" value="RIESKE"/>
    <property type="match status" value="1"/>
</dbReference>
<dbReference type="Proteomes" id="UP000609651">
    <property type="component" value="Unassembled WGS sequence"/>
</dbReference>
<evidence type="ECO:0000256" key="3">
    <source>
        <dbReference type="ARBA" id="ARBA00023004"/>
    </source>
</evidence>
<dbReference type="Gene3D" id="2.102.10.10">
    <property type="entry name" value="Rieske [2Fe-2S] iron-sulphur domain"/>
    <property type="match status" value="1"/>
</dbReference>
<sequence length="178" mass="18660">MYAVCAAAVAWPAAKFFGAPLSAPPVGPIRDRAVKLSVLTPGVPKLVPITGESVDAWTRHPAKTVGRAWVLRTSPAEVDPAEAEVKAFSSVCPHAGCQVSGALRSAEDAQVEALHCPCHGAVFALDGDALPMPGGGPNPSPRGLDSLNCELVEDAGGDWWVEIEYKRFRPGVAERIEA</sequence>
<feature type="domain" description="Rieske" evidence="5">
    <location>
        <begin position="54"/>
        <end position="158"/>
    </location>
</feature>
<protein>
    <recommendedName>
        <fullName evidence="5">Rieske domain-containing protein</fullName>
    </recommendedName>
</protein>
<evidence type="ECO:0000313" key="6">
    <source>
        <dbReference type="EMBL" id="NNJ25500.1"/>
    </source>
</evidence>
<evidence type="ECO:0000256" key="4">
    <source>
        <dbReference type="ARBA" id="ARBA00023014"/>
    </source>
</evidence>
<evidence type="ECO:0000256" key="2">
    <source>
        <dbReference type="ARBA" id="ARBA00022723"/>
    </source>
</evidence>
<reference evidence="6 7" key="1">
    <citation type="journal article" date="2020" name="Syst. Appl. Microbiol.">
        <title>Alienimonas chondri sp. nov., a novel planctomycete isolated from the biofilm of the red alga Chondrus crispus.</title>
        <authorList>
            <person name="Vitorino I."/>
            <person name="Albuquerque L."/>
            <person name="Wiegand S."/>
            <person name="Kallscheuer N."/>
            <person name="da Costa M.S."/>
            <person name="Lobo-da-Cunha A."/>
            <person name="Jogler C."/>
            <person name="Lage O.M."/>
        </authorList>
    </citation>
    <scope>NUCLEOTIDE SEQUENCE [LARGE SCALE GENOMIC DNA]</scope>
    <source>
        <strain evidence="6 7">LzC2</strain>
    </source>
</reference>
<organism evidence="6 7">
    <name type="scientific">Alienimonas chondri</name>
    <dbReference type="NCBI Taxonomy" id="2681879"/>
    <lineage>
        <taxon>Bacteria</taxon>
        <taxon>Pseudomonadati</taxon>
        <taxon>Planctomycetota</taxon>
        <taxon>Planctomycetia</taxon>
        <taxon>Planctomycetales</taxon>
        <taxon>Planctomycetaceae</taxon>
        <taxon>Alienimonas</taxon>
    </lineage>
</organism>
<dbReference type="SUPFAM" id="SSF50022">
    <property type="entry name" value="ISP domain"/>
    <property type="match status" value="1"/>
</dbReference>
<name>A0ABX1VC48_9PLAN</name>
<comment type="caution">
    <text evidence="6">The sequence shown here is derived from an EMBL/GenBank/DDBJ whole genome shotgun (WGS) entry which is preliminary data.</text>
</comment>
<keyword evidence="7" id="KW-1185">Reference proteome</keyword>
<dbReference type="InterPro" id="IPR036922">
    <property type="entry name" value="Rieske_2Fe-2S_sf"/>
</dbReference>
<proteinExistence type="predicted"/>
<gene>
    <name evidence="6" type="ORF">LzC2_15700</name>
</gene>
<dbReference type="EMBL" id="WTPX01000039">
    <property type="protein sequence ID" value="NNJ25500.1"/>
    <property type="molecule type" value="Genomic_DNA"/>
</dbReference>